<reference evidence="4" key="1">
    <citation type="submission" date="2018-05" db="EMBL/GenBank/DDBJ databases">
        <authorList>
            <person name="Lanie J.A."/>
            <person name="Ng W.-L."/>
            <person name="Kazmierczak K.M."/>
            <person name="Andrzejewski T.M."/>
            <person name="Davidsen T.M."/>
            <person name="Wayne K.J."/>
            <person name="Tettelin H."/>
            <person name="Glass J.I."/>
            <person name="Rusch D."/>
            <person name="Podicherti R."/>
            <person name="Tsui H.-C.T."/>
            <person name="Winkler M.E."/>
        </authorList>
    </citation>
    <scope>NUCLEOTIDE SEQUENCE</scope>
</reference>
<feature type="non-terminal residue" evidence="4">
    <location>
        <position position="1"/>
    </location>
</feature>
<evidence type="ECO:0000256" key="1">
    <source>
        <dbReference type="ARBA" id="ARBA00022490"/>
    </source>
</evidence>
<dbReference type="EMBL" id="UINC01034479">
    <property type="protein sequence ID" value="SVB25381.1"/>
    <property type="molecule type" value="Genomic_DNA"/>
</dbReference>
<dbReference type="PANTHER" id="PTHR38683">
    <property type="entry name" value="CHORISMATE PYRUVATE-LYASE"/>
    <property type="match status" value="1"/>
</dbReference>
<evidence type="ECO:0000256" key="3">
    <source>
        <dbReference type="ARBA" id="ARBA00023239"/>
    </source>
</evidence>
<dbReference type="AlphaFoldDB" id="A0A382CID1"/>
<organism evidence="4">
    <name type="scientific">marine metagenome</name>
    <dbReference type="NCBI Taxonomy" id="408172"/>
    <lineage>
        <taxon>unclassified sequences</taxon>
        <taxon>metagenomes</taxon>
        <taxon>ecological metagenomes</taxon>
    </lineage>
</organism>
<dbReference type="GO" id="GO:0005829">
    <property type="term" value="C:cytosol"/>
    <property type="evidence" value="ECO:0007669"/>
    <property type="project" value="TreeGrafter"/>
</dbReference>
<sequence>LKDQKILNWLYEEGSITSKISSTADFKLKVLNDALGKAEPSEYQDINIEPQTIRIREVVLYGDDEPVVYARSIIPLLTSNKGYSGLGKIGNKPLGDLIFQSKSFIKTDRFFAKFKASNGEIVWGRKTYYLIKGYPFSIMEVFLAT</sequence>
<evidence type="ECO:0000313" key="4">
    <source>
        <dbReference type="EMBL" id="SVB25381.1"/>
    </source>
</evidence>
<dbReference type="InterPro" id="IPR007440">
    <property type="entry name" value="Chorismate--pyruvate_lyase"/>
</dbReference>
<gene>
    <name evidence="4" type="ORF">METZ01_LOCUS178235</name>
</gene>
<evidence type="ECO:0000256" key="2">
    <source>
        <dbReference type="ARBA" id="ARBA00022688"/>
    </source>
</evidence>
<keyword evidence="3" id="KW-0456">Lyase</keyword>
<dbReference type="Pfam" id="PF04345">
    <property type="entry name" value="Chor_lyase"/>
    <property type="match status" value="1"/>
</dbReference>
<dbReference type="Gene3D" id="3.40.1410.10">
    <property type="entry name" value="Chorismate lyase-like"/>
    <property type="match status" value="1"/>
</dbReference>
<name>A0A382CID1_9ZZZZ</name>
<dbReference type="GO" id="GO:0008813">
    <property type="term" value="F:chorismate lyase activity"/>
    <property type="evidence" value="ECO:0007669"/>
    <property type="project" value="InterPro"/>
</dbReference>
<accession>A0A382CID1</accession>
<dbReference type="InterPro" id="IPR028978">
    <property type="entry name" value="Chorismate_lyase_/UTRA_dom_sf"/>
</dbReference>
<proteinExistence type="predicted"/>
<dbReference type="PANTHER" id="PTHR38683:SF1">
    <property type="entry name" value="CHORISMATE PYRUVATE-LYASE"/>
    <property type="match status" value="1"/>
</dbReference>
<protein>
    <recommendedName>
        <fullName evidence="5">Chorismate lyase</fullName>
    </recommendedName>
</protein>
<keyword evidence="1" id="KW-0963">Cytoplasm</keyword>
<keyword evidence="2" id="KW-0831">Ubiquinone biosynthesis</keyword>
<evidence type="ECO:0008006" key="5">
    <source>
        <dbReference type="Google" id="ProtNLM"/>
    </source>
</evidence>
<dbReference type="GO" id="GO:0006744">
    <property type="term" value="P:ubiquinone biosynthetic process"/>
    <property type="evidence" value="ECO:0007669"/>
    <property type="project" value="UniProtKB-KW"/>
</dbReference>
<dbReference type="SUPFAM" id="SSF64288">
    <property type="entry name" value="Chorismate lyase-like"/>
    <property type="match status" value="1"/>
</dbReference>